<keyword evidence="3" id="KW-0963">Cytoplasm</keyword>
<dbReference type="InterPro" id="IPR006015">
    <property type="entry name" value="Universal_stress_UspA"/>
</dbReference>
<evidence type="ECO:0000313" key="7">
    <source>
        <dbReference type="Proteomes" id="UP000218327"/>
    </source>
</evidence>
<evidence type="ECO:0000256" key="2">
    <source>
        <dbReference type="ARBA" id="ARBA00008791"/>
    </source>
</evidence>
<evidence type="ECO:0000313" key="6">
    <source>
        <dbReference type="EMBL" id="PCJ26265.1"/>
    </source>
</evidence>
<dbReference type="InterPro" id="IPR006016">
    <property type="entry name" value="UspA"/>
</dbReference>
<comment type="subcellular location">
    <subcellularLocation>
        <location evidence="1">Cytoplasm</location>
    </subcellularLocation>
</comment>
<comment type="function">
    <text evidence="4">Required for resistance to DNA-damaging agents.</text>
</comment>
<accession>A0A2A5B467</accession>
<dbReference type="PANTHER" id="PTHR47892:SF1">
    <property type="entry name" value="UNIVERSAL STRESS PROTEIN E"/>
    <property type="match status" value="1"/>
</dbReference>
<dbReference type="PRINTS" id="PR01438">
    <property type="entry name" value="UNVRSLSTRESS"/>
</dbReference>
<gene>
    <name evidence="6" type="ORF">COA96_05860</name>
</gene>
<sequence>MVIFRGFFPMLELSRILVVIEPGSDSQPALDKAVQLAKYTDSELELMICDYSAYLEDGYYFDPIQAQKMRYEHSELHIKELEAMAAPLREQGLEVTVTAAWGNPPYEEVITRVKDSNPSLVIKSTRHHNKLARMVLSNEDWELIRYCPAPLLLVKSQLWPSSPVFLAAVDPDHVNDKPAALDHKIISGAASLAAISGGQLHLFHSAWQPPLAGVYKVLSDANQEGNKLKNLATLNGICESSCHWSDEDVVHALPTTASVLNASAVVIGAVSRSRIDRVLIGSTAEKVLDQLECDVLVIKPD</sequence>
<feature type="domain" description="UspA" evidence="5">
    <location>
        <begin position="186"/>
        <end position="299"/>
    </location>
</feature>
<reference evidence="7" key="1">
    <citation type="submission" date="2017-08" db="EMBL/GenBank/DDBJ databases">
        <title>A dynamic microbial community with high functional redundancy inhabits the cold, oxic subseafloor aquifer.</title>
        <authorList>
            <person name="Tully B.J."/>
            <person name="Wheat C.G."/>
            <person name="Glazer B.T."/>
            <person name="Huber J.A."/>
        </authorList>
    </citation>
    <scope>NUCLEOTIDE SEQUENCE [LARGE SCALE GENOMIC DNA]</scope>
</reference>
<evidence type="ECO:0000256" key="3">
    <source>
        <dbReference type="ARBA" id="ARBA00022490"/>
    </source>
</evidence>
<name>A0A2A5B467_9GAMM</name>
<dbReference type="AlphaFoldDB" id="A0A2A5B467"/>
<dbReference type="GO" id="GO:0005737">
    <property type="term" value="C:cytoplasm"/>
    <property type="evidence" value="ECO:0007669"/>
    <property type="project" value="UniProtKB-SubCell"/>
</dbReference>
<dbReference type="EMBL" id="NVVJ01000012">
    <property type="protein sequence ID" value="PCJ26265.1"/>
    <property type="molecule type" value="Genomic_DNA"/>
</dbReference>
<dbReference type="Pfam" id="PF00582">
    <property type="entry name" value="Usp"/>
    <property type="match status" value="2"/>
</dbReference>
<dbReference type="PANTHER" id="PTHR47892">
    <property type="entry name" value="UNIVERSAL STRESS PROTEIN E"/>
    <property type="match status" value="1"/>
</dbReference>
<protein>
    <recommendedName>
        <fullName evidence="5">UspA domain-containing protein</fullName>
    </recommendedName>
</protein>
<evidence type="ECO:0000259" key="5">
    <source>
        <dbReference type="Pfam" id="PF00582"/>
    </source>
</evidence>
<dbReference type="Proteomes" id="UP000218327">
    <property type="component" value="Unassembled WGS sequence"/>
</dbReference>
<dbReference type="SUPFAM" id="SSF52402">
    <property type="entry name" value="Adenine nucleotide alpha hydrolases-like"/>
    <property type="match status" value="2"/>
</dbReference>
<proteinExistence type="inferred from homology"/>
<dbReference type="Gene3D" id="3.40.50.12370">
    <property type="match status" value="1"/>
</dbReference>
<organism evidence="6 7">
    <name type="scientific">SAR86 cluster bacterium</name>
    <dbReference type="NCBI Taxonomy" id="2030880"/>
    <lineage>
        <taxon>Bacteria</taxon>
        <taxon>Pseudomonadati</taxon>
        <taxon>Pseudomonadota</taxon>
        <taxon>Gammaproteobacteria</taxon>
        <taxon>SAR86 cluster</taxon>
    </lineage>
</organism>
<comment type="caution">
    <text evidence="6">The sequence shown here is derived from an EMBL/GenBank/DDBJ whole genome shotgun (WGS) entry which is preliminary data.</text>
</comment>
<comment type="similarity">
    <text evidence="2">Belongs to the universal stress protein A family.</text>
</comment>
<evidence type="ECO:0000256" key="4">
    <source>
        <dbReference type="ARBA" id="ARBA00037131"/>
    </source>
</evidence>
<feature type="domain" description="UspA" evidence="5">
    <location>
        <begin position="14"/>
        <end position="155"/>
    </location>
</feature>
<evidence type="ECO:0000256" key="1">
    <source>
        <dbReference type="ARBA" id="ARBA00004496"/>
    </source>
</evidence>